<dbReference type="InterPro" id="IPR029058">
    <property type="entry name" value="AB_hydrolase_fold"/>
</dbReference>
<reference evidence="2 3" key="1">
    <citation type="submission" date="2020-08" db="EMBL/GenBank/DDBJ databases">
        <title>Functional genomics of gut bacteria from endangered species of beetles.</title>
        <authorList>
            <person name="Carlos-Shanley C."/>
        </authorList>
    </citation>
    <scope>NUCLEOTIDE SEQUENCE [LARGE SCALE GENOMIC DNA]</scope>
    <source>
        <strain evidence="2 3">S00239</strain>
    </source>
</reference>
<sequence length="279" mass="29791">MREPQVFFLDASQGQRFCIYHPADLRAGPERGRVLHIHAFAEEMNKSRRMAALQARQLAAAGFAVLQMDLFGCGDSAGDFGEAGWQDWLADLRQAKAWLDSECGPAAPLWLWGQRAGCLLACELAAQIDGSDCNFLFWQPPANGRLLLQQFLRLKLAGSLLEGNAAAAMEALKAQMAAGEVVEIAGYGLSPALAAGLEKTVLTPPAGGSGRALFFELASQQGEEVSPALASSAQRWQAAGLRVQARRIQGPSFWQTSEIEDAPALLSASLQALLEGAPA</sequence>
<gene>
    <name evidence="2" type="ORF">HNP55_002689</name>
</gene>
<keyword evidence="2" id="KW-0378">Hydrolase</keyword>
<dbReference type="NCBIfam" id="TIGR03101">
    <property type="entry name" value="hydr2_PEP"/>
    <property type="match status" value="1"/>
</dbReference>
<dbReference type="Proteomes" id="UP000562027">
    <property type="component" value="Unassembled WGS sequence"/>
</dbReference>
<feature type="domain" description="Serine aminopeptidase S33" evidence="1">
    <location>
        <begin position="30"/>
        <end position="128"/>
    </location>
</feature>
<dbReference type="AlphaFoldDB" id="A0A840LBT6"/>
<dbReference type="EMBL" id="JACHLP010000005">
    <property type="protein sequence ID" value="MBB4844153.1"/>
    <property type="molecule type" value="Genomic_DNA"/>
</dbReference>
<evidence type="ECO:0000259" key="1">
    <source>
        <dbReference type="Pfam" id="PF12146"/>
    </source>
</evidence>
<name>A0A840LBT6_9BURK</name>
<keyword evidence="3" id="KW-1185">Reference proteome</keyword>
<dbReference type="RefSeq" id="WP_184300117.1">
    <property type="nucleotide sequence ID" value="NZ_JACHLP010000005.1"/>
</dbReference>
<evidence type="ECO:0000313" key="2">
    <source>
        <dbReference type="EMBL" id="MBB4844153.1"/>
    </source>
</evidence>
<dbReference type="SUPFAM" id="SSF53474">
    <property type="entry name" value="alpha/beta-Hydrolases"/>
    <property type="match status" value="1"/>
</dbReference>
<dbReference type="Gene3D" id="3.40.50.1820">
    <property type="entry name" value="alpha/beta hydrolase"/>
    <property type="match status" value="1"/>
</dbReference>
<comment type="caution">
    <text evidence="2">The sequence shown here is derived from an EMBL/GenBank/DDBJ whole genome shotgun (WGS) entry which is preliminary data.</text>
</comment>
<accession>A0A840LBT6</accession>
<evidence type="ECO:0000313" key="3">
    <source>
        <dbReference type="Proteomes" id="UP000562027"/>
    </source>
</evidence>
<dbReference type="InterPro" id="IPR017532">
    <property type="entry name" value="Hydrolase-2_PEP"/>
</dbReference>
<organism evidence="2 3">
    <name type="scientific">Roseateles oligotrophus</name>
    <dbReference type="NCBI Taxonomy" id="1769250"/>
    <lineage>
        <taxon>Bacteria</taxon>
        <taxon>Pseudomonadati</taxon>
        <taxon>Pseudomonadota</taxon>
        <taxon>Betaproteobacteria</taxon>
        <taxon>Burkholderiales</taxon>
        <taxon>Sphaerotilaceae</taxon>
        <taxon>Roseateles</taxon>
    </lineage>
</organism>
<dbReference type="Pfam" id="PF12146">
    <property type="entry name" value="Hydrolase_4"/>
    <property type="match status" value="1"/>
</dbReference>
<dbReference type="GO" id="GO:0016787">
    <property type="term" value="F:hydrolase activity"/>
    <property type="evidence" value="ECO:0007669"/>
    <property type="project" value="UniProtKB-KW"/>
</dbReference>
<protein>
    <submittedName>
        <fullName evidence="2">Exosortase A-associated hydrolase 2</fullName>
    </submittedName>
</protein>
<dbReference type="InterPro" id="IPR022742">
    <property type="entry name" value="Hydrolase_4"/>
</dbReference>
<proteinExistence type="predicted"/>